<dbReference type="GO" id="GO:0004175">
    <property type="term" value="F:endopeptidase activity"/>
    <property type="evidence" value="ECO:0007669"/>
    <property type="project" value="TreeGrafter"/>
</dbReference>
<evidence type="ECO:0000256" key="1">
    <source>
        <dbReference type="SAM" id="SignalP"/>
    </source>
</evidence>
<dbReference type="PANTHER" id="PTHR32060:SF22">
    <property type="entry name" value="CARBOXYL-TERMINAL-PROCESSING PEPTIDASE 3, CHLOROPLASTIC"/>
    <property type="match status" value="1"/>
</dbReference>
<dbReference type="PANTHER" id="PTHR32060">
    <property type="entry name" value="TAIL-SPECIFIC PROTEASE"/>
    <property type="match status" value="1"/>
</dbReference>
<dbReference type="GO" id="GO:0006508">
    <property type="term" value="P:proteolysis"/>
    <property type="evidence" value="ECO:0007669"/>
    <property type="project" value="InterPro"/>
</dbReference>
<accession>A0A2P8GAI3</accession>
<feature type="domain" description="Tail specific protease" evidence="2">
    <location>
        <begin position="233"/>
        <end position="425"/>
    </location>
</feature>
<gene>
    <name evidence="3" type="ORF">CLV42_105344</name>
</gene>
<dbReference type="InterPro" id="IPR029045">
    <property type="entry name" value="ClpP/crotonase-like_dom_sf"/>
</dbReference>
<dbReference type="Gene3D" id="3.90.226.10">
    <property type="entry name" value="2-enoyl-CoA Hydratase, Chain A, domain 1"/>
    <property type="match status" value="1"/>
</dbReference>
<dbReference type="OrthoDB" id="5480566at2"/>
<dbReference type="SUPFAM" id="SSF52096">
    <property type="entry name" value="ClpP/crotonase"/>
    <property type="match status" value="1"/>
</dbReference>
<dbReference type="InterPro" id="IPR005151">
    <property type="entry name" value="Tail-specific_protease"/>
</dbReference>
<dbReference type="GO" id="GO:0008236">
    <property type="term" value="F:serine-type peptidase activity"/>
    <property type="evidence" value="ECO:0007669"/>
    <property type="project" value="InterPro"/>
</dbReference>
<protein>
    <submittedName>
        <fullName evidence="3">Peptidase S41-like protein</fullName>
    </submittedName>
</protein>
<dbReference type="AlphaFoldDB" id="A0A2P8GAI3"/>
<evidence type="ECO:0000259" key="2">
    <source>
        <dbReference type="Pfam" id="PF03572"/>
    </source>
</evidence>
<dbReference type="Proteomes" id="UP000240978">
    <property type="component" value="Unassembled WGS sequence"/>
</dbReference>
<organism evidence="3 4">
    <name type="scientific">Chitinophaga ginsengisoli</name>
    <dbReference type="NCBI Taxonomy" id="363837"/>
    <lineage>
        <taxon>Bacteria</taxon>
        <taxon>Pseudomonadati</taxon>
        <taxon>Bacteroidota</taxon>
        <taxon>Chitinophagia</taxon>
        <taxon>Chitinophagales</taxon>
        <taxon>Chitinophagaceae</taxon>
        <taxon>Chitinophaga</taxon>
    </lineage>
</organism>
<dbReference type="RefSeq" id="WP_106602809.1">
    <property type="nucleotide sequence ID" value="NZ_PYGK01000005.1"/>
</dbReference>
<sequence length="467" mass="52008">MKKMAIGLLLLLTGMLGRAQRVFTPQELRTDFTIIRQALEEAHPGLYRFQTKAQADQEFATIEKLLKKGMTEYEFYRLVNPLIAAIGDGHVKFHRAGRPDDLHAFFENGYLPLRLYFKEGNAFVLGSYGGEEKLSPGTRILSINGEDMAHIVARLFRNIYADGTIQSARYAALNSDFASYYGLFTGPSAQFSIAYKEAAGKKGKIVLKAISAKDIQLAAPPEPPYSVSFPTKDVALLRIAVFMENEGMPPFRDFLDSIFRQIREKQIHSLIIDLRNNEGGTDRLGMQLNAFIARAPFRYYDKLTVTGVGPYSFAAYATFPPEMEYLKQFVEKVGDEYHFTYSEGLKMMNPEANAFTGNVYILQNGRSFSVTAEFTAIVKDNRNAVFIGEESGGTMQGNSSGGFAMVTLPNTHLGLDVPLLGYYMHLQNPYAIDKGVPTDHIVIPSVTDILQQRDPVLELALHLAGGK</sequence>
<evidence type="ECO:0000313" key="4">
    <source>
        <dbReference type="Proteomes" id="UP000240978"/>
    </source>
</evidence>
<keyword evidence="1" id="KW-0732">Signal</keyword>
<reference evidence="3 4" key="1">
    <citation type="submission" date="2018-03" db="EMBL/GenBank/DDBJ databases">
        <title>Genomic Encyclopedia of Archaeal and Bacterial Type Strains, Phase II (KMG-II): from individual species to whole genera.</title>
        <authorList>
            <person name="Goeker M."/>
        </authorList>
    </citation>
    <scope>NUCLEOTIDE SEQUENCE [LARGE SCALE GENOMIC DNA]</scope>
    <source>
        <strain evidence="3 4">DSM 18107</strain>
    </source>
</reference>
<dbReference type="EMBL" id="PYGK01000005">
    <property type="protein sequence ID" value="PSL30981.1"/>
    <property type="molecule type" value="Genomic_DNA"/>
</dbReference>
<feature type="signal peptide" evidence="1">
    <location>
        <begin position="1"/>
        <end position="19"/>
    </location>
</feature>
<keyword evidence="4" id="KW-1185">Reference proteome</keyword>
<name>A0A2P8GAI3_9BACT</name>
<comment type="caution">
    <text evidence="3">The sequence shown here is derived from an EMBL/GenBank/DDBJ whole genome shotgun (WGS) entry which is preliminary data.</text>
</comment>
<dbReference type="Pfam" id="PF03572">
    <property type="entry name" value="Peptidase_S41"/>
    <property type="match status" value="1"/>
</dbReference>
<evidence type="ECO:0000313" key="3">
    <source>
        <dbReference type="EMBL" id="PSL30981.1"/>
    </source>
</evidence>
<feature type="chain" id="PRO_5015172345" evidence="1">
    <location>
        <begin position="20"/>
        <end position="467"/>
    </location>
</feature>
<proteinExistence type="predicted"/>